<dbReference type="InterPro" id="IPR036249">
    <property type="entry name" value="Thioredoxin-like_sf"/>
</dbReference>
<dbReference type="Gene3D" id="1.20.1050.10">
    <property type="match status" value="1"/>
</dbReference>
<dbReference type="InterPro" id="IPR004046">
    <property type="entry name" value="GST_C"/>
</dbReference>
<evidence type="ECO:0000259" key="1">
    <source>
        <dbReference type="PROSITE" id="PS50404"/>
    </source>
</evidence>
<dbReference type="SFLD" id="SFLDG00358">
    <property type="entry name" value="Main_(cytGST)"/>
    <property type="match status" value="1"/>
</dbReference>
<sequence length="220" mass="23971">MSGTEATKPQLLGAAYSVYVRAARLVLLEKGVDHSLVEIDIFGAQAVDAAYLKLHPFARIPTLRHGDFALYETAAITRYVDEAFPGPALQPPDTRSRARMAQMIGIMDSYLYRPLVWGLYVAHDTAAKGGKPADPASLGEAMMKSRLALKALADLAQDGTFLQGDRISLADLHLLPMLAYGRLTAEGRALIGEQNKLLAWWEMMQARPSVAATRFAAELS</sequence>
<dbReference type="PROSITE" id="PS50405">
    <property type="entry name" value="GST_CTER"/>
    <property type="match status" value="1"/>
</dbReference>
<dbReference type="Pfam" id="PF13417">
    <property type="entry name" value="GST_N_3"/>
    <property type="match status" value="1"/>
</dbReference>
<dbReference type="InterPro" id="IPR040079">
    <property type="entry name" value="Glutathione_S-Trfase"/>
</dbReference>
<reference evidence="3 4" key="1">
    <citation type="journal article" date="2013" name="Antonie Van Leeuwenhoek">
        <title>Dongia rigui sp. nov., isolated from freshwater of a large wetland in Korea.</title>
        <authorList>
            <person name="Baik K.S."/>
            <person name="Hwang Y.M."/>
            <person name="Choi J.S."/>
            <person name="Kwon J."/>
            <person name="Seong C.N."/>
        </authorList>
    </citation>
    <scope>NUCLEOTIDE SEQUENCE [LARGE SCALE GENOMIC DNA]</scope>
    <source>
        <strain evidence="3 4">04SU4-P</strain>
    </source>
</reference>
<name>A0ABU5DYJ3_9PROT</name>
<dbReference type="InterPro" id="IPR050983">
    <property type="entry name" value="GST_Omega/HSP26"/>
</dbReference>
<dbReference type="PANTHER" id="PTHR43968">
    <property type="match status" value="1"/>
</dbReference>
<evidence type="ECO:0000259" key="2">
    <source>
        <dbReference type="PROSITE" id="PS50405"/>
    </source>
</evidence>
<dbReference type="SUPFAM" id="SSF47616">
    <property type="entry name" value="GST C-terminal domain-like"/>
    <property type="match status" value="1"/>
</dbReference>
<dbReference type="InterPro" id="IPR036282">
    <property type="entry name" value="Glutathione-S-Trfase_C_sf"/>
</dbReference>
<keyword evidence="4" id="KW-1185">Reference proteome</keyword>
<dbReference type="InterPro" id="IPR004045">
    <property type="entry name" value="Glutathione_S-Trfase_N"/>
</dbReference>
<dbReference type="Gene3D" id="3.40.30.10">
    <property type="entry name" value="Glutaredoxin"/>
    <property type="match status" value="1"/>
</dbReference>
<dbReference type="InterPro" id="IPR010987">
    <property type="entry name" value="Glutathione-S-Trfase_C-like"/>
</dbReference>
<gene>
    <name evidence="3" type="ORF">SMD31_10465</name>
</gene>
<dbReference type="EMBL" id="JAXCLX010000001">
    <property type="protein sequence ID" value="MDY0872349.1"/>
    <property type="molecule type" value="Genomic_DNA"/>
</dbReference>
<evidence type="ECO:0000313" key="3">
    <source>
        <dbReference type="EMBL" id="MDY0872349.1"/>
    </source>
</evidence>
<organism evidence="3 4">
    <name type="scientific">Dongia rigui</name>
    <dbReference type="NCBI Taxonomy" id="940149"/>
    <lineage>
        <taxon>Bacteria</taxon>
        <taxon>Pseudomonadati</taxon>
        <taxon>Pseudomonadota</taxon>
        <taxon>Alphaproteobacteria</taxon>
        <taxon>Rhodospirillales</taxon>
        <taxon>Dongiaceae</taxon>
        <taxon>Dongia</taxon>
    </lineage>
</organism>
<accession>A0ABU5DYJ3</accession>
<feature type="domain" description="GST N-terminal" evidence="1">
    <location>
        <begin position="7"/>
        <end position="88"/>
    </location>
</feature>
<feature type="domain" description="GST C-terminal" evidence="2">
    <location>
        <begin position="93"/>
        <end position="220"/>
    </location>
</feature>
<dbReference type="Proteomes" id="UP001271769">
    <property type="component" value="Unassembled WGS sequence"/>
</dbReference>
<evidence type="ECO:0000313" key="4">
    <source>
        <dbReference type="Proteomes" id="UP001271769"/>
    </source>
</evidence>
<dbReference type="PROSITE" id="PS50404">
    <property type="entry name" value="GST_NTER"/>
    <property type="match status" value="1"/>
</dbReference>
<proteinExistence type="predicted"/>
<protein>
    <submittedName>
        <fullName evidence="3">Glutathione S-transferase family protein</fullName>
    </submittedName>
</protein>
<dbReference type="SUPFAM" id="SSF52833">
    <property type="entry name" value="Thioredoxin-like"/>
    <property type="match status" value="1"/>
</dbReference>
<dbReference type="RefSeq" id="WP_320500771.1">
    <property type="nucleotide sequence ID" value="NZ_JAXCLX010000001.1"/>
</dbReference>
<comment type="caution">
    <text evidence="3">The sequence shown here is derived from an EMBL/GenBank/DDBJ whole genome shotgun (WGS) entry which is preliminary data.</text>
</comment>
<dbReference type="Pfam" id="PF00043">
    <property type="entry name" value="GST_C"/>
    <property type="match status" value="1"/>
</dbReference>
<dbReference type="SFLD" id="SFLDS00019">
    <property type="entry name" value="Glutathione_Transferase_(cytos"/>
    <property type="match status" value="1"/>
</dbReference>
<dbReference type="PANTHER" id="PTHR43968:SF6">
    <property type="entry name" value="GLUTATHIONE S-TRANSFERASE OMEGA"/>
    <property type="match status" value="1"/>
</dbReference>